<dbReference type="EMBL" id="JAOWRF010000318">
    <property type="protein sequence ID" value="MCV3216238.1"/>
    <property type="molecule type" value="Genomic_DNA"/>
</dbReference>
<comment type="caution">
    <text evidence="2">The sequence shown here is derived from an EMBL/GenBank/DDBJ whole genome shotgun (WGS) entry which is preliminary data.</text>
</comment>
<gene>
    <name evidence="2" type="ORF">OGM63_22445</name>
</gene>
<evidence type="ECO:0000256" key="1">
    <source>
        <dbReference type="SAM" id="MobiDB-lite"/>
    </source>
</evidence>
<protein>
    <submittedName>
        <fullName evidence="2">Uncharacterized protein</fullName>
    </submittedName>
</protein>
<accession>A0ABT3B4D7</accession>
<evidence type="ECO:0000313" key="3">
    <source>
        <dbReference type="Proteomes" id="UP001526143"/>
    </source>
</evidence>
<sequence>MRIGQSPYSRKYTLMRSHSQTTQKCDRHPCNFPTNAIALSNKSSKIKTRSHSQHNHSKLNAIASSNQSLKLKRDTRSVKPEAYRISFKNKIKTNIES</sequence>
<reference evidence="2 3" key="1">
    <citation type="submission" date="2022-10" db="EMBL/GenBank/DDBJ databases">
        <title>Identification of biosynthetic pathway for the production of the potent trypsin inhibitor radiosumin.</title>
        <authorList>
            <person name="Fewer D.P."/>
            <person name="Delbaje E."/>
            <person name="Ouyang X."/>
            <person name="Agostino P.D."/>
            <person name="Wahlsten M."/>
            <person name="Jokela J."/>
            <person name="Permi P."/>
            <person name="Haapaniemi E."/>
            <person name="Koistinen H."/>
        </authorList>
    </citation>
    <scope>NUCLEOTIDE SEQUENCE [LARGE SCALE GENOMIC DNA]</scope>
    <source>
        <strain evidence="2 3">NIES-515</strain>
    </source>
</reference>
<dbReference type="Proteomes" id="UP001526143">
    <property type="component" value="Unassembled WGS sequence"/>
</dbReference>
<name>A0ABT3B4D7_9CYAN</name>
<keyword evidence="3" id="KW-1185">Reference proteome</keyword>
<proteinExistence type="predicted"/>
<evidence type="ECO:0000313" key="2">
    <source>
        <dbReference type="EMBL" id="MCV3216238.1"/>
    </source>
</evidence>
<feature type="compositionally biased region" description="Basic residues" evidence="1">
    <location>
        <begin position="48"/>
        <end position="57"/>
    </location>
</feature>
<feature type="region of interest" description="Disordered" evidence="1">
    <location>
        <begin position="1"/>
        <end position="28"/>
    </location>
</feature>
<organism evidence="2 3">
    <name type="scientific">Plectonema radiosum NIES-515</name>
    <dbReference type="NCBI Taxonomy" id="2986073"/>
    <lineage>
        <taxon>Bacteria</taxon>
        <taxon>Bacillati</taxon>
        <taxon>Cyanobacteriota</taxon>
        <taxon>Cyanophyceae</taxon>
        <taxon>Oscillatoriophycideae</taxon>
        <taxon>Oscillatoriales</taxon>
        <taxon>Microcoleaceae</taxon>
        <taxon>Plectonema</taxon>
    </lineage>
</organism>
<feature type="region of interest" description="Disordered" evidence="1">
    <location>
        <begin position="48"/>
        <end position="79"/>
    </location>
</feature>